<proteinExistence type="predicted"/>
<reference evidence="1 2" key="1">
    <citation type="submission" date="2010-03" db="EMBL/GenBank/DDBJ databases">
        <title>Complete sequence of Sideroxydans lithotrophicus ES-1.</title>
        <authorList>
            <consortium name="US DOE Joint Genome Institute"/>
            <person name="Lucas S."/>
            <person name="Copeland A."/>
            <person name="Lapidus A."/>
            <person name="Cheng J.-F."/>
            <person name="Bruce D."/>
            <person name="Goodwin L."/>
            <person name="Pitluck S."/>
            <person name="Munk A.C."/>
            <person name="Detter J.C."/>
            <person name="Han C."/>
            <person name="Tapia R."/>
            <person name="Larimer F."/>
            <person name="Land M."/>
            <person name="Hauser L."/>
            <person name="Kyrpides N."/>
            <person name="Ivanova N."/>
            <person name="Emerson D."/>
            <person name="Woyke T."/>
        </authorList>
    </citation>
    <scope>NUCLEOTIDE SEQUENCE [LARGE SCALE GENOMIC DNA]</scope>
    <source>
        <strain evidence="1 2">ES-1</strain>
    </source>
</reference>
<evidence type="ECO:0000313" key="2">
    <source>
        <dbReference type="Proteomes" id="UP000001625"/>
    </source>
</evidence>
<organism evidence="1 2">
    <name type="scientific">Sideroxydans lithotrophicus (strain ES-1)</name>
    <dbReference type="NCBI Taxonomy" id="580332"/>
    <lineage>
        <taxon>Bacteria</taxon>
        <taxon>Pseudomonadati</taxon>
        <taxon>Pseudomonadota</taxon>
        <taxon>Betaproteobacteria</taxon>
        <taxon>Nitrosomonadales</taxon>
        <taxon>Gallionellaceae</taxon>
        <taxon>Sideroxydans</taxon>
    </lineage>
</organism>
<dbReference type="HOGENOM" id="CLU_3276655_0_0_4"/>
<dbReference type="KEGG" id="slt:Slit_1419"/>
<accession>D5CRS0</accession>
<dbReference type="STRING" id="580332.Slit_1419"/>
<dbReference type="EMBL" id="CP001965">
    <property type="protein sequence ID" value="ADE11656.1"/>
    <property type="molecule type" value="Genomic_DNA"/>
</dbReference>
<dbReference type="Proteomes" id="UP000001625">
    <property type="component" value="Chromosome"/>
</dbReference>
<sequence length="41" mass="4918" precursor="true">MKYLLSGLLVVMLLTTFMFVFMTKAAYVELRERLGKERFDR</sequence>
<dbReference type="RefSeq" id="WP_013029554.1">
    <property type="nucleotide sequence ID" value="NC_013959.1"/>
</dbReference>
<keyword evidence="2" id="KW-1185">Reference proteome</keyword>
<protein>
    <submittedName>
        <fullName evidence="1">Uncharacterized protein</fullName>
    </submittedName>
</protein>
<name>D5CRS0_SIDLE</name>
<evidence type="ECO:0000313" key="1">
    <source>
        <dbReference type="EMBL" id="ADE11656.1"/>
    </source>
</evidence>
<gene>
    <name evidence="1" type="ordered locus">Slit_1419</name>
</gene>
<dbReference type="AlphaFoldDB" id="D5CRS0"/>